<dbReference type="PANTHER" id="PTHR30154:SF54">
    <property type="entry name" value="POSSIBLE TRANSCRIPTIONAL REGULATORY PROTEIN (PROBABLY LRP_ASNC-FAMILY)"/>
    <property type="match status" value="1"/>
</dbReference>
<dbReference type="SUPFAM" id="SSF54909">
    <property type="entry name" value="Dimeric alpha+beta barrel"/>
    <property type="match status" value="1"/>
</dbReference>
<dbReference type="GO" id="GO:0005829">
    <property type="term" value="C:cytosol"/>
    <property type="evidence" value="ECO:0007669"/>
    <property type="project" value="TreeGrafter"/>
</dbReference>
<dbReference type="Pfam" id="PF13404">
    <property type="entry name" value="HTH_AsnC-type"/>
    <property type="match status" value="1"/>
</dbReference>
<feature type="domain" description="HTH asnC-type" evidence="4">
    <location>
        <begin position="23"/>
        <end position="84"/>
    </location>
</feature>
<reference evidence="5 6" key="1">
    <citation type="submission" date="2020-05" db="EMBL/GenBank/DDBJ databases">
        <title>MicrobeNet Type strains.</title>
        <authorList>
            <person name="Nicholson A.C."/>
        </authorList>
    </citation>
    <scope>NUCLEOTIDE SEQUENCE [LARGE SCALE GENOMIC DNA]</scope>
    <source>
        <strain evidence="5 6">JCM 14547</strain>
    </source>
</reference>
<dbReference type="Proteomes" id="UP000555552">
    <property type="component" value="Unassembled WGS sequence"/>
</dbReference>
<dbReference type="EMBL" id="JABEMA010000024">
    <property type="protein sequence ID" value="NNH22176.1"/>
    <property type="molecule type" value="Genomic_DNA"/>
</dbReference>
<dbReference type="InterPro" id="IPR019888">
    <property type="entry name" value="Tscrpt_reg_AsnC-like"/>
</dbReference>
<evidence type="ECO:0000313" key="6">
    <source>
        <dbReference type="Proteomes" id="UP000555552"/>
    </source>
</evidence>
<dbReference type="SMART" id="SM00344">
    <property type="entry name" value="HTH_ASNC"/>
    <property type="match status" value="1"/>
</dbReference>
<evidence type="ECO:0000259" key="4">
    <source>
        <dbReference type="PROSITE" id="PS50956"/>
    </source>
</evidence>
<proteinExistence type="predicted"/>
<accession>A0A849BRM9</accession>
<sequence>MAARPPTHGRRRSPVANAVRDHLDDVDAEVVRLLLADARTPNNAVARAVGVAPSTALARTAALRERGVLTGARAEVDPGRVGLGLRALVSVRLGTHDAADMQAFVARLQALPGVVDVFFLAGRDDYLVHLVAPSSDALRELVLEHLSSHPLVQHTETSLVFEHRAGTDVLGLGAAAPHAR</sequence>
<dbReference type="AlphaFoldDB" id="A0A849BRM9"/>
<dbReference type="InterPro" id="IPR036388">
    <property type="entry name" value="WH-like_DNA-bd_sf"/>
</dbReference>
<dbReference type="PRINTS" id="PR00033">
    <property type="entry name" value="HTHASNC"/>
</dbReference>
<evidence type="ECO:0000256" key="1">
    <source>
        <dbReference type="ARBA" id="ARBA00023015"/>
    </source>
</evidence>
<dbReference type="Gene3D" id="1.10.10.10">
    <property type="entry name" value="Winged helix-like DNA-binding domain superfamily/Winged helix DNA-binding domain"/>
    <property type="match status" value="1"/>
</dbReference>
<evidence type="ECO:0000256" key="3">
    <source>
        <dbReference type="ARBA" id="ARBA00023163"/>
    </source>
</evidence>
<comment type="caution">
    <text evidence="5">The sequence shown here is derived from an EMBL/GenBank/DDBJ whole genome shotgun (WGS) entry which is preliminary data.</text>
</comment>
<dbReference type="InterPro" id="IPR000485">
    <property type="entry name" value="AsnC-type_HTH_dom"/>
</dbReference>
<dbReference type="Gene3D" id="3.30.70.920">
    <property type="match status" value="1"/>
</dbReference>
<dbReference type="GO" id="GO:0043200">
    <property type="term" value="P:response to amino acid"/>
    <property type="evidence" value="ECO:0007669"/>
    <property type="project" value="TreeGrafter"/>
</dbReference>
<evidence type="ECO:0000256" key="2">
    <source>
        <dbReference type="ARBA" id="ARBA00023125"/>
    </source>
</evidence>
<organism evidence="5 6">
    <name type="scientific">Pseudokineococcus marinus</name>
    <dbReference type="NCBI Taxonomy" id="351215"/>
    <lineage>
        <taxon>Bacteria</taxon>
        <taxon>Bacillati</taxon>
        <taxon>Actinomycetota</taxon>
        <taxon>Actinomycetes</taxon>
        <taxon>Kineosporiales</taxon>
        <taxon>Kineosporiaceae</taxon>
        <taxon>Pseudokineococcus</taxon>
    </lineage>
</organism>
<dbReference type="Pfam" id="PF01037">
    <property type="entry name" value="AsnC_trans_reg"/>
    <property type="match status" value="1"/>
</dbReference>
<evidence type="ECO:0000313" key="5">
    <source>
        <dbReference type="EMBL" id="NNH22176.1"/>
    </source>
</evidence>
<dbReference type="InterPro" id="IPR036390">
    <property type="entry name" value="WH_DNA-bd_sf"/>
</dbReference>
<dbReference type="PROSITE" id="PS50956">
    <property type="entry name" value="HTH_ASNC_2"/>
    <property type="match status" value="1"/>
</dbReference>
<dbReference type="SUPFAM" id="SSF46785">
    <property type="entry name" value="Winged helix' DNA-binding domain"/>
    <property type="match status" value="1"/>
</dbReference>
<keyword evidence="6" id="KW-1185">Reference proteome</keyword>
<dbReference type="RefSeq" id="WP_171202042.1">
    <property type="nucleotide sequence ID" value="NZ_JBBHZZ010000001.1"/>
</dbReference>
<dbReference type="InterPro" id="IPR019887">
    <property type="entry name" value="Tscrpt_reg_AsnC/Lrp_C"/>
</dbReference>
<dbReference type="GO" id="GO:0043565">
    <property type="term" value="F:sequence-specific DNA binding"/>
    <property type="evidence" value="ECO:0007669"/>
    <property type="project" value="InterPro"/>
</dbReference>
<dbReference type="PANTHER" id="PTHR30154">
    <property type="entry name" value="LEUCINE-RESPONSIVE REGULATORY PROTEIN"/>
    <property type="match status" value="1"/>
</dbReference>
<gene>
    <name evidence="5" type="ORF">HLB09_03565</name>
</gene>
<name>A0A849BRM9_9ACTN</name>
<keyword evidence="2" id="KW-0238">DNA-binding</keyword>
<protein>
    <submittedName>
        <fullName evidence="5">Lrp/AsnC family transcriptional regulator</fullName>
    </submittedName>
</protein>
<dbReference type="InterPro" id="IPR011008">
    <property type="entry name" value="Dimeric_a/b-barrel"/>
</dbReference>
<keyword evidence="3" id="KW-0804">Transcription</keyword>
<keyword evidence="1" id="KW-0805">Transcription regulation</keyword>